<name>B0CR28_LACBS</name>
<evidence type="ECO:0000256" key="2">
    <source>
        <dbReference type="SAM" id="MobiDB-lite"/>
    </source>
</evidence>
<evidence type="ECO:0000313" key="4">
    <source>
        <dbReference type="Proteomes" id="UP000001194"/>
    </source>
</evidence>
<dbReference type="GeneID" id="6069850"/>
<organism evidence="4">
    <name type="scientific">Laccaria bicolor (strain S238N-H82 / ATCC MYA-4686)</name>
    <name type="common">Bicoloured deceiver</name>
    <name type="synonym">Laccaria laccata var. bicolor</name>
    <dbReference type="NCBI Taxonomy" id="486041"/>
    <lineage>
        <taxon>Eukaryota</taxon>
        <taxon>Fungi</taxon>
        <taxon>Dikarya</taxon>
        <taxon>Basidiomycota</taxon>
        <taxon>Agaricomycotina</taxon>
        <taxon>Agaricomycetes</taxon>
        <taxon>Agaricomycetidae</taxon>
        <taxon>Agaricales</taxon>
        <taxon>Agaricineae</taxon>
        <taxon>Hydnangiaceae</taxon>
        <taxon>Laccaria</taxon>
    </lineage>
</organism>
<dbReference type="RefSeq" id="XP_001873338.1">
    <property type="nucleotide sequence ID" value="XM_001873303.1"/>
</dbReference>
<feature type="coiled-coil region" evidence="1">
    <location>
        <begin position="454"/>
        <end position="554"/>
    </location>
</feature>
<feature type="region of interest" description="Disordered" evidence="2">
    <location>
        <begin position="80"/>
        <end position="118"/>
    </location>
</feature>
<gene>
    <name evidence="3" type="ORF">LACBIDRAFT_291634</name>
</gene>
<dbReference type="EMBL" id="DS547091">
    <property type="protein sequence ID" value="EDR15130.1"/>
    <property type="molecule type" value="Genomic_DNA"/>
</dbReference>
<feature type="compositionally biased region" description="Polar residues" evidence="2">
    <location>
        <begin position="1"/>
        <end position="11"/>
    </location>
</feature>
<dbReference type="InParanoid" id="B0CR28"/>
<feature type="compositionally biased region" description="Basic and acidic residues" evidence="2">
    <location>
        <begin position="80"/>
        <end position="89"/>
    </location>
</feature>
<feature type="region of interest" description="Disordered" evidence="2">
    <location>
        <begin position="142"/>
        <end position="286"/>
    </location>
</feature>
<feature type="coiled-coil region" evidence="1">
    <location>
        <begin position="719"/>
        <end position="809"/>
    </location>
</feature>
<dbReference type="PANTHER" id="PTHR23159:SF31">
    <property type="entry name" value="CENTROSOME-ASSOCIATED PROTEIN CEP250 ISOFORM X1"/>
    <property type="match status" value="1"/>
</dbReference>
<feature type="compositionally biased region" description="Polar residues" evidence="2">
    <location>
        <begin position="219"/>
        <end position="229"/>
    </location>
</feature>
<dbReference type="KEGG" id="lbc:LACBIDRAFT_291634"/>
<feature type="compositionally biased region" description="Polar residues" evidence="2">
    <location>
        <begin position="90"/>
        <end position="102"/>
    </location>
</feature>
<feature type="compositionally biased region" description="Polar residues" evidence="2">
    <location>
        <begin position="887"/>
        <end position="900"/>
    </location>
</feature>
<dbReference type="OrthoDB" id="2289094at2759"/>
<dbReference type="STRING" id="486041.B0CR28"/>
<feature type="region of interest" description="Disordered" evidence="2">
    <location>
        <begin position="876"/>
        <end position="903"/>
    </location>
</feature>
<reference evidence="3 4" key="1">
    <citation type="journal article" date="2008" name="Nature">
        <title>The genome of Laccaria bicolor provides insights into mycorrhizal symbiosis.</title>
        <authorList>
            <person name="Martin F."/>
            <person name="Aerts A."/>
            <person name="Ahren D."/>
            <person name="Brun A."/>
            <person name="Danchin E.G.J."/>
            <person name="Duchaussoy F."/>
            <person name="Gibon J."/>
            <person name="Kohler A."/>
            <person name="Lindquist E."/>
            <person name="Pereda V."/>
            <person name="Salamov A."/>
            <person name="Shapiro H.J."/>
            <person name="Wuyts J."/>
            <person name="Blaudez D."/>
            <person name="Buee M."/>
            <person name="Brokstein P."/>
            <person name="Canbaeck B."/>
            <person name="Cohen D."/>
            <person name="Courty P.E."/>
            <person name="Coutinho P.M."/>
            <person name="Delaruelle C."/>
            <person name="Detter J.C."/>
            <person name="Deveau A."/>
            <person name="DiFazio S."/>
            <person name="Duplessis S."/>
            <person name="Fraissinet-Tachet L."/>
            <person name="Lucic E."/>
            <person name="Frey-Klett P."/>
            <person name="Fourrey C."/>
            <person name="Feussner I."/>
            <person name="Gay G."/>
            <person name="Grimwood J."/>
            <person name="Hoegger P.J."/>
            <person name="Jain P."/>
            <person name="Kilaru S."/>
            <person name="Labbe J."/>
            <person name="Lin Y.C."/>
            <person name="Legue V."/>
            <person name="Le Tacon F."/>
            <person name="Marmeisse R."/>
            <person name="Melayah D."/>
            <person name="Montanini B."/>
            <person name="Muratet M."/>
            <person name="Nehls U."/>
            <person name="Niculita-Hirzel H."/>
            <person name="Oudot-Le Secq M.P."/>
            <person name="Peter M."/>
            <person name="Quesneville H."/>
            <person name="Rajashekar B."/>
            <person name="Reich M."/>
            <person name="Rouhier N."/>
            <person name="Schmutz J."/>
            <person name="Yin T."/>
            <person name="Chalot M."/>
            <person name="Henrissat B."/>
            <person name="Kuees U."/>
            <person name="Lucas S."/>
            <person name="Van de Peer Y."/>
            <person name="Podila G.K."/>
            <person name="Polle A."/>
            <person name="Pukkila P.J."/>
            <person name="Richardson P.M."/>
            <person name="Rouze P."/>
            <person name="Sanders I.R."/>
            <person name="Stajich J.E."/>
            <person name="Tunlid A."/>
            <person name="Tuskan G."/>
            <person name="Grigoriev I.V."/>
        </authorList>
    </citation>
    <scope>NUCLEOTIDE SEQUENCE [LARGE SCALE GENOMIC DNA]</scope>
    <source>
        <strain evidence="4">S238N-H82 / ATCC MYA-4686</strain>
    </source>
</reference>
<protein>
    <submittedName>
        <fullName evidence="3">Uncharacterized protein</fullName>
    </submittedName>
</protein>
<keyword evidence="4" id="KW-1185">Reference proteome</keyword>
<dbReference type="Proteomes" id="UP000001194">
    <property type="component" value="Unassembled WGS sequence"/>
</dbReference>
<evidence type="ECO:0000313" key="3">
    <source>
        <dbReference type="EMBL" id="EDR15130.1"/>
    </source>
</evidence>
<feature type="compositionally biased region" description="Low complexity" evidence="2">
    <location>
        <begin position="273"/>
        <end position="283"/>
    </location>
</feature>
<keyword evidence="1" id="KW-0175">Coiled coil</keyword>
<proteinExistence type="predicted"/>
<feature type="compositionally biased region" description="Low complexity" evidence="2">
    <location>
        <begin position="150"/>
        <end position="160"/>
    </location>
</feature>
<feature type="coiled-coil region" evidence="1">
    <location>
        <begin position="634"/>
        <end position="676"/>
    </location>
</feature>
<feature type="region of interest" description="Disordered" evidence="2">
    <location>
        <begin position="1"/>
        <end position="33"/>
    </location>
</feature>
<feature type="coiled-coil region" evidence="1">
    <location>
        <begin position="299"/>
        <end position="424"/>
    </location>
</feature>
<dbReference type="HOGENOM" id="CLU_012018_0_0_1"/>
<evidence type="ECO:0000256" key="1">
    <source>
        <dbReference type="SAM" id="Coils"/>
    </source>
</evidence>
<dbReference type="PANTHER" id="PTHR23159">
    <property type="entry name" value="CENTROSOMAL PROTEIN 2"/>
    <property type="match status" value="1"/>
</dbReference>
<accession>B0CR28</accession>
<dbReference type="AlphaFoldDB" id="B0CR28"/>
<sequence length="991" mass="106734">MSEGDSQSSAVVGSPPIMDGSELVLSNPHGEHEEDVCVVNEDHEPADTSAAVDSLNGKILATDEIPTVHEALAPVKSLKVDTAKDKETTTSKSKGQMSTKPAATSKGDPPTPLVKKIINSGTFGTGSVKPASLRASVSGTIVIPKPAPSAPSLKKAVSSAPAPPAARPAVTSSTTNRRTSIVPTAKSGVIPTPKPSLSASVNGKLGQDNQAIRAAVVSPTGSTASTKAASGNRPRASVSEAVKKAPLLSRPNATTTKPITSSKPPPSSRLAGTPTLTKPTKPTGSISSIREVKEDGKAVVELQNDLREMADTLQSKTDAVVALEAQVEALRSTLQTAHAEVELKSSITSELEDAKNTFQAQLENVQIKLKDQQEVNELLQTELANANTTSLQQRELVDKLNARVETLEAQIASAHADLETLQASHLTAASDTEKSVQTERVAFLKVQSELQALVEATQSLKAEHQIELQNAQNNITELESRVAQLTGLEAQVTALNLEKEENAGKVSELEVEVLELKEAQDELEDNRERLQAKLRAVEENLANSSATIKLATEEAASKEAEHLSQLNELKTSHEKQLKLASMKHEEVVASLGSLQSKLEAALSAQELAAKELLAAQDSHSSHTKEIEEARVLQKAQLSEEMEVIKRELEGQEATYQSKLEDAKRQHENLLQEAFERAKKEAGEAHGQELQTLREGSNATIEQIQKANQISLENLKAEHASVLESEVKDLIKQVNTLTLDLKATQDDLSKAKSALETSRSEVEILTTQIEEARTAAELSPPISPEAASEIARLTQELVVAKDDLAAATDMLGLTKASLTEMSDNHGKELEEAAKSRAEEVIKLRAGHDAEVASLATQKSDLLIRLSDLEGELATTRATLDAEEPAPKSNGNGASHAQTSGVTKEELQRMHEAHNLKIYDLEAQHEKALKTIREELEARHAKVDELQLEVDRKTMEIQYLEQEQDESQEQVTRLNEDIETMKEKIAKLGAGPE</sequence>